<feature type="compositionally biased region" description="Low complexity" evidence="1">
    <location>
        <begin position="14"/>
        <end position="24"/>
    </location>
</feature>
<evidence type="ECO:0000313" key="2">
    <source>
        <dbReference type="EMBL" id="UQA92177.1"/>
    </source>
</evidence>
<keyword evidence="3" id="KW-1185">Reference proteome</keyword>
<dbReference type="EMBL" id="CP086322">
    <property type="protein sequence ID" value="UQA92177.1"/>
    <property type="molecule type" value="Genomic_DNA"/>
</dbReference>
<feature type="region of interest" description="Disordered" evidence="1">
    <location>
        <begin position="1"/>
        <end position="29"/>
    </location>
</feature>
<protein>
    <submittedName>
        <fullName evidence="2">Replication-relaxation family protein</fullName>
    </submittedName>
</protein>
<gene>
    <name evidence="2" type="ORF">K9S39_10300</name>
</gene>
<sequence>MPALPRPAFGPGSRYTARAATTRPRTTRHTDVAELARRLTARDLWLARMLYEHRVLTTDQLACLAHISLRSAQRRLRTLHQHAVLDSFRPLTATGSAPEHYTLGPLGAALLAAHAGLDTSALGWRPTHTGRIAYSPSLGHDLGVNELLTHLAAKAHTTPDTGLRLWLSERSTARRWGDIIRPDAYAHWHDGDRLLPFFLEYDTGSQPLPRVEAKLTGYAAFTTATDTRPALLIHTRTQSRDQALRHRLTSTARELDLHVATSSADFTTSSPSSPSSAASCTSPCAICVRPSPTPSPRAATAPRSTSCTQPAIPSRSSTASTSPRTWVHPRPMTGVCGNATVYCPCSAKPTSPPRPSPGSTVDWTTPAFWRTERWSLWTGAVTATAFCSAGSSRSSAGPVPPTGTRRQNTAATWTPSAACSTSNSMTRNGPRGCCPTPRCCASWNS</sequence>
<evidence type="ECO:0000313" key="3">
    <source>
        <dbReference type="Proteomes" id="UP000830115"/>
    </source>
</evidence>
<feature type="region of interest" description="Disordered" evidence="1">
    <location>
        <begin position="291"/>
        <end position="326"/>
    </location>
</feature>
<proteinExistence type="predicted"/>
<feature type="region of interest" description="Disordered" evidence="1">
    <location>
        <begin position="390"/>
        <end position="411"/>
    </location>
</feature>
<accession>A0ABY4M441</accession>
<dbReference type="InterPro" id="IPR025855">
    <property type="entry name" value="Replic_Relax"/>
</dbReference>
<organism evidence="2 3">
    <name type="scientific">Streptomyces halobius</name>
    <dbReference type="NCBI Taxonomy" id="2879846"/>
    <lineage>
        <taxon>Bacteria</taxon>
        <taxon>Bacillati</taxon>
        <taxon>Actinomycetota</taxon>
        <taxon>Actinomycetes</taxon>
        <taxon>Kitasatosporales</taxon>
        <taxon>Streptomycetaceae</taxon>
        <taxon>Streptomyces</taxon>
    </lineage>
</organism>
<feature type="compositionally biased region" description="Low complexity" evidence="1">
    <location>
        <begin position="296"/>
        <end position="325"/>
    </location>
</feature>
<dbReference type="Pfam" id="PF13814">
    <property type="entry name" value="Replic_Relax"/>
    <property type="match status" value="1"/>
</dbReference>
<reference evidence="2" key="1">
    <citation type="submission" date="2021-10" db="EMBL/GenBank/DDBJ databases">
        <title>Streptomyces nigrumlapis sp.nov.,an antimicrobial producing actinobacterium isolated from Black Gobi rocks.</title>
        <authorList>
            <person name="Wen Y."/>
            <person name="Zhang W."/>
            <person name="Liu X.G."/>
        </authorList>
    </citation>
    <scope>NUCLEOTIDE SEQUENCE</scope>
    <source>
        <strain evidence="2">ST13-2-2</strain>
    </source>
</reference>
<name>A0ABY4M441_9ACTN</name>
<evidence type="ECO:0000256" key="1">
    <source>
        <dbReference type="SAM" id="MobiDB-lite"/>
    </source>
</evidence>
<dbReference type="Proteomes" id="UP000830115">
    <property type="component" value="Chromosome"/>
</dbReference>
<dbReference type="RefSeq" id="WP_248863041.1">
    <property type="nucleotide sequence ID" value="NZ_CP086322.1"/>
</dbReference>